<evidence type="ECO:0000313" key="7">
    <source>
        <dbReference type="RefSeq" id="XP_033811178.1"/>
    </source>
</evidence>
<reference evidence="6 7" key="1">
    <citation type="submission" date="2025-04" db="UniProtKB">
        <authorList>
            <consortium name="RefSeq"/>
        </authorList>
    </citation>
    <scope>IDENTIFICATION</scope>
</reference>
<dbReference type="GeneID" id="117365199"/>
<dbReference type="KEGG" id="gsh:117365199"/>
<dbReference type="AlphaFoldDB" id="A0A6P8S2A0"/>
<dbReference type="OrthoDB" id="8945510at2759"/>
<evidence type="ECO:0000256" key="2">
    <source>
        <dbReference type="ARBA" id="ARBA00020595"/>
    </source>
</evidence>
<dbReference type="GO" id="GO:0048306">
    <property type="term" value="F:calcium-dependent protein binding"/>
    <property type="evidence" value="ECO:0007669"/>
    <property type="project" value="InterPro"/>
</dbReference>
<feature type="region of interest" description="Disordered" evidence="4">
    <location>
        <begin position="418"/>
        <end position="442"/>
    </location>
</feature>
<evidence type="ECO:0000256" key="3">
    <source>
        <dbReference type="ARBA" id="ARBA00023242"/>
    </source>
</evidence>
<comment type="subcellular location">
    <subcellularLocation>
        <location evidence="1">Nucleus</location>
    </subcellularLocation>
</comment>
<keyword evidence="5" id="KW-1185">Reference proteome</keyword>
<evidence type="ECO:0000256" key="4">
    <source>
        <dbReference type="SAM" id="MobiDB-lite"/>
    </source>
</evidence>
<evidence type="ECO:0000256" key="1">
    <source>
        <dbReference type="ARBA" id="ARBA00004123"/>
    </source>
</evidence>
<dbReference type="InterPro" id="IPR026097">
    <property type="entry name" value="S100PBP"/>
</dbReference>
<name>A0A6P8S2A0_GEOSA</name>
<dbReference type="RefSeq" id="XP_033811176.1">
    <property type="nucleotide sequence ID" value="XM_033955285.1"/>
</dbReference>
<feature type="region of interest" description="Disordered" evidence="4">
    <location>
        <begin position="349"/>
        <end position="401"/>
    </location>
</feature>
<dbReference type="GO" id="GO:0005634">
    <property type="term" value="C:nucleus"/>
    <property type="evidence" value="ECO:0007669"/>
    <property type="project" value="UniProtKB-SubCell"/>
</dbReference>
<proteinExistence type="predicted"/>
<sequence>MEGNEIRSKLRGKRRMRSTLASAQCPDRKSCCDREVLCSVPDDIKIRIVNERASETKRLLNESLEEEQVLHGAFKKPRLMYPYCSTPCPALKEAFSSPDSACFPGSSSCFDETQTRKLVLPSDPLASFSPASKPDQNELDDSLLEASDGDADSPLHLTEEQMQKLLEDDWSAAGMEREPLYSEHSSPEESEELEHFNSQLFTRSVLEGPSLTQSTLFSASSILLTLDETECERSISLDQNCLECNEINNIPFDCDIEDILALSPIDRSSIEQENDDYVLLENTEVQDGCLRGATDLLEKQKLMPFSNQNGEEELGEYAAEPEEYPLCLEECIAAPGGQALCNHSFPNPPADRELGKSQDGTAMASEAHSFKSINIPAKEGPDRAGESVSSAPNASLQKPKLLKRVALPQDNVTLKEVISPKDDRGENLQGKKPGKAALSKAEERHLRIPPAELEKKKQDYVQCVLKHHKQINATHQDAYKECLTLMDQVANKGWLHPLNLTLRCYPRSSKKLPNKRSLKQWVSQNGAHGRFANLDARFQRSSVVALPS</sequence>
<dbReference type="Proteomes" id="UP000515159">
    <property type="component" value="Chromosome 8"/>
</dbReference>
<feature type="compositionally biased region" description="Polar residues" evidence="4">
    <location>
        <begin position="387"/>
        <end position="396"/>
    </location>
</feature>
<dbReference type="PANTHER" id="PTHR14455:SF0">
    <property type="entry name" value="S100P-BINDING PROTEIN"/>
    <property type="match status" value="1"/>
</dbReference>
<dbReference type="Pfam" id="PF15427">
    <property type="entry name" value="S100PBPR"/>
    <property type="match status" value="2"/>
</dbReference>
<dbReference type="PANTHER" id="PTHR14455">
    <property type="entry name" value="ASKOPOS"/>
    <property type="match status" value="1"/>
</dbReference>
<evidence type="ECO:0000313" key="5">
    <source>
        <dbReference type="Proteomes" id="UP000515159"/>
    </source>
</evidence>
<dbReference type="RefSeq" id="XP_033811178.1">
    <property type="nucleotide sequence ID" value="XM_033955287.1"/>
</dbReference>
<protein>
    <recommendedName>
        <fullName evidence="2">S100P-binding protein</fullName>
    </recommendedName>
</protein>
<organism evidence="5 6">
    <name type="scientific">Geotrypetes seraphini</name>
    <name type="common">Gaboon caecilian</name>
    <name type="synonym">Caecilia seraphini</name>
    <dbReference type="NCBI Taxonomy" id="260995"/>
    <lineage>
        <taxon>Eukaryota</taxon>
        <taxon>Metazoa</taxon>
        <taxon>Chordata</taxon>
        <taxon>Craniata</taxon>
        <taxon>Vertebrata</taxon>
        <taxon>Euteleostomi</taxon>
        <taxon>Amphibia</taxon>
        <taxon>Gymnophiona</taxon>
        <taxon>Geotrypetes</taxon>
    </lineage>
</organism>
<accession>A0A6P8S2A0</accession>
<keyword evidence="3" id="KW-0539">Nucleus</keyword>
<gene>
    <name evidence="6 7" type="primary">LOC117365199</name>
</gene>
<evidence type="ECO:0000313" key="6">
    <source>
        <dbReference type="RefSeq" id="XP_033811176.1"/>
    </source>
</evidence>